<accession>A0ACC2KAC5</accession>
<evidence type="ECO:0000313" key="2">
    <source>
        <dbReference type="Proteomes" id="UP001234297"/>
    </source>
</evidence>
<protein>
    <submittedName>
        <fullName evidence="1">Uncharacterized protein</fullName>
    </submittedName>
</protein>
<sequence>MLLMQINTDIDKELFNSLHMPKKKFNMDFDAVNLNEIPNIISTEDPYVLSLITITHNDVHYEDLDADNEVLGVDHTVDHDEPDLSTIPGPSSSTQEPMAPEFINISWVNEVVASQCVPQQSSGAESVDLVIGAQYANKDNLISAVKMFHLNVHAEYKVTHSTFTRLILKCKLAHNGCTWRLRASIPLGSSYFRIAIHQGPHTCVNPIGNHDHVQLNSVFVAHCIKDVFRAQLSITSKAIIAMIKEQYNFTISYKKARLAKQHAMVLLFGDWEESYKILPAFMAEMQKANLGSVIVWNSEATSSPGVEKFKRVFWAFGPSIEGFRLVDMHLLNVAVRQCGAKLIYFV</sequence>
<reference evidence="1 2" key="1">
    <citation type="journal article" date="2022" name="Hortic Res">
        <title>A haplotype resolved chromosomal level avocado genome allows analysis of novel avocado genes.</title>
        <authorList>
            <person name="Nath O."/>
            <person name="Fletcher S.J."/>
            <person name="Hayward A."/>
            <person name="Shaw L.M."/>
            <person name="Masouleh A.K."/>
            <person name="Furtado A."/>
            <person name="Henry R.J."/>
            <person name="Mitter N."/>
        </authorList>
    </citation>
    <scope>NUCLEOTIDE SEQUENCE [LARGE SCALE GENOMIC DNA]</scope>
    <source>
        <strain evidence="2">cv. Hass</strain>
    </source>
</reference>
<proteinExistence type="predicted"/>
<dbReference type="Proteomes" id="UP001234297">
    <property type="component" value="Chromosome 4"/>
</dbReference>
<evidence type="ECO:0000313" key="1">
    <source>
        <dbReference type="EMBL" id="KAJ8618060.1"/>
    </source>
</evidence>
<comment type="caution">
    <text evidence="1">The sequence shown here is derived from an EMBL/GenBank/DDBJ whole genome shotgun (WGS) entry which is preliminary data.</text>
</comment>
<organism evidence="1 2">
    <name type="scientific">Persea americana</name>
    <name type="common">Avocado</name>
    <dbReference type="NCBI Taxonomy" id="3435"/>
    <lineage>
        <taxon>Eukaryota</taxon>
        <taxon>Viridiplantae</taxon>
        <taxon>Streptophyta</taxon>
        <taxon>Embryophyta</taxon>
        <taxon>Tracheophyta</taxon>
        <taxon>Spermatophyta</taxon>
        <taxon>Magnoliopsida</taxon>
        <taxon>Magnoliidae</taxon>
        <taxon>Laurales</taxon>
        <taxon>Lauraceae</taxon>
        <taxon>Persea</taxon>
    </lineage>
</organism>
<dbReference type="EMBL" id="CM056812">
    <property type="protein sequence ID" value="KAJ8618060.1"/>
    <property type="molecule type" value="Genomic_DNA"/>
</dbReference>
<gene>
    <name evidence="1" type="ORF">MRB53_014246</name>
</gene>
<name>A0ACC2KAC5_PERAE</name>
<keyword evidence="2" id="KW-1185">Reference proteome</keyword>